<dbReference type="HOGENOM" id="CLU_1897595_0_0_1"/>
<reference evidence="1 2" key="1">
    <citation type="submission" date="2014-04" db="EMBL/GenBank/DDBJ databases">
        <authorList>
            <consortium name="DOE Joint Genome Institute"/>
            <person name="Kuo A."/>
            <person name="Ruytinx J."/>
            <person name="Rineau F."/>
            <person name="Colpaert J."/>
            <person name="Kohler A."/>
            <person name="Nagy L.G."/>
            <person name="Floudas D."/>
            <person name="Copeland A."/>
            <person name="Barry K.W."/>
            <person name="Cichocki N."/>
            <person name="Veneault-Fourrey C."/>
            <person name="LaButti K."/>
            <person name="Lindquist E.A."/>
            <person name="Lipzen A."/>
            <person name="Lundell T."/>
            <person name="Morin E."/>
            <person name="Murat C."/>
            <person name="Sun H."/>
            <person name="Tunlid A."/>
            <person name="Henrissat B."/>
            <person name="Grigoriev I.V."/>
            <person name="Hibbett D.S."/>
            <person name="Martin F."/>
            <person name="Nordberg H.P."/>
            <person name="Cantor M.N."/>
            <person name="Hua S.X."/>
        </authorList>
    </citation>
    <scope>NUCLEOTIDE SEQUENCE [LARGE SCALE GENOMIC DNA]</scope>
    <source>
        <strain evidence="1 2">UH-Slu-Lm8-n1</strain>
    </source>
</reference>
<sequence length="134" mass="15005">MFSASHASTDNHISKLSLTELTCSQSHYIFYVCIYLVVELKCLAKSPPLYRNICTGSTLLCIQHLDYAIRVTASPDCMHFRFDTCPVGFPCLAAACAPKRFMDPLYIFLHSRAPLGAKQNEDDVQSTNTPRIKV</sequence>
<protein>
    <submittedName>
        <fullName evidence="1">Uncharacterized protein</fullName>
    </submittedName>
</protein>
<dbReference type="InParanoid" id="A0A0D0B907"/>
<dbReference type="AlphaFoldDB" id="A0A0D0B907"/>
<name>A0A0D0B907_9AGAM</name>
<accession>A0A0D0B907</accession>
<evidence type="ECO:0000313" key="2">
    <source>
        <dbReference type="Proteomes" id="UP000054485"/>
    </source>
</evidence>
<keyword evidence="2" id="KW-1185">Reference proteome</keyword>
<evidence type="ECO:0000313" key="1">
    <source>
        <dbReference type="EMBL" id="KIK42842.1"/>
    </source>
</evidence>
<organism evidence="1 2">
    <name type="scientific">Suillus luteus UH-Slu-Lm8-n1</name>
    <dbReference type="NCBI Taxonomy" id="930992"/>
    <lineage>
        <taxon>Eukaryota</taxon>
        <taxon>Fungi</taxon>
        <taxon>Dikarya</taxon>
        <taxon>Basidiomycota</taxon>
        <taxon>Agaricomycotina</taxon>
        <taxon>Agaricomycetes</taxon>
        <taxon>Agaricomycetidae</taxon>
        <taxon>Boletales</taxon>
        <taxon>Suillineae</taxon>
        <taxon>Suillaceae</taxon>
        <taxon>Suillus</taxon>
    </lineage>
</organism>
<dbReference type="EMBL" id="KN835228">
    <property type="protein sequence ID" value="KIK42842.1"/>
    <property type="molecule type" value="Genomic_DNA"/>
</dbReference>
<dbReference type="Proteomes" id="UP000054485">
    <property type="component" value="Unassembled WGS sequence"/>
</dbReference>
<reference evidence="2" key="2">
    <citation type="submission" date="2015-01" db="EMBL/GenBank/DDBJ databases">
        <title>Evolutionary Origins and Diversification of the Mycorrhizal Mutualists.</title>
        <authorList>
            <consortium name="DOE Joint Genome Institute"/>
            <consortium name="Mycorrhizal Genomics Consortium"/>
            <person name="Kohler A."/>
            <person name="Kuo A."/>
            <person name="Nagy L.G."/>
            <person name="Floudas D."/>
            <person name="Copeland A."/>
            <person name="Barry K.W."/>
            <person name="Cichocki N."/>
            <person name="Veneault-Fourrey C."/>
            <person name="LaButti K."/>
            <person name="Lindquist E.A."/>
            <person name="Lipzen A."/>
            <person name="Lundell T."/>
            <person name="Morin E."/>
            <person name="Murat C."/>
            <person name="Riley R."/>
            <person name="Ohm R."/>
            <person name="Sun H."/>
            <person name="Tunlid A."/>
            <person name="Henrissat B."/>
            <person name="Grigoriev I.V."/>
            <person name="Hibbett D.S."/>
            <person name="Martin F."/>
        </authorList>
    </citation>
    <scope>NUCLEOTIDE SEQUENCE [LARGE SCALE GENOMIC DNA]</scope>
    <source>
        <strain evidence="2">UH-Slu-Lm8-n1</strain>
    </source>
</reference>
<gene>
    <name evidence="1" type="ORF">CY34DRAFT_751595</name>
</gene>
<proteinExistence type="predicted"/>